<dbReference type="PANTHER" id="PTHR43757">
    <property type="entry name" value="AMINOMETHYLTRANSFERASE"/>
    <property type="match status" value="1"/>
</dbReference>
<evidence type="ECO:0000259" key="10">
    <source>
        <dbReference type="Pfam" id="PF08669"/>
    </source>
</evidence>
<dbReference type="Gene3D" id="2.40.30.110">
    <property type="entry name" value="Aminomethyltransferase beta-barrel domains"/>
    <property type="match status" value="1"/>
</dbReference>
<dbReference type="GeneID" id="93650331"/>
<proteinExistence type="inferred from homology"/>
<protein>
    <recommendedName>
        <fullName evidence="2 8">Aminomethyltransferase</fullName>
        <ecNumber evidence="2 8">2.1.2.10</ecNumber>
    </recommendedName>
    <alternativeName>
        <fullName evidence="5 8">Glycine cleavage system T protein</fullName>
    </alternativeName>
</protein>
<gene>
    <name evidence="11" type="ORF">I9W82_001702</name>
</gene>
<dbReference type="Pfam" id="PF08669">
    <property type="entry name" value="GCV_T_C"/>
    <property type="match status" value="1"/>
</dbReference>
<dbReference type="NCBIfam" id="NF001567">
    <property type="entry name" value="PRK00389.1"/>
    <property type="match status" value="1"/>
</dbReference>
<dbReference type="InterPro" id="IPR013977">
    <property type="entry name" value="GcvT_C"/>
</dbReference>
<accession>A0A8H7ZJ91</accession>
<evidence type="ECO:0000256" key="7">
    <source>
        <dbReference type="PIRSR" id="PIRSR006487-1"/>
    </source>
</evidence>
<dbReference type="OrthoDB" id="10263536at2759"/>
<evidence type="ECO:0000256" key="8">
    <source>
        <dbReference type="RuleBase" id="RU003981"/>
    </source>
</evidence>
<comment type="caution">
    <text evidence="11">The sequence shown here is derived from an EMBL/GenBank/DDBJ whole genome shotgun (WGS) entry which is preliminary data.</text>
</comment>
<feature type="domain" description="GCVT N-terminal" evidence="9">
    <location>
        <begin position="24"/>
        <end position="286"/>
    </location>
</feature>
<dbReference type="Proteomes" id="UP000669133">
    <property type="component" value="Unassembled WGS sequence"/>
</dbReference>
<comment type="function">
    <text evidence="8">The glycine cleavage system catalyzes the degradation of glycine.</text>
</comment>
<sequence length="397" mass="43715">MLTRTLLLSQKRLSSTSSLLKTPLYEAHVKLGGKMVPYAGFEMPVLYQSQSHIDSHNWVRSKAGLFDVSHMLQHNVTGPDAQSFLEKVTPIDLNLIPENSSSLSVLLNKDGGVIDDCIITKHAKDKYYMVTNAGCREKDVQFLKDELKAFNSVQHNTFEGTLLAIQGPKAQELLQKFTNEDLSKIYFGQTKFIKLAPISATVHLARSGYTGEDGFELSIPSTTPEEAAEALAFFNTLVHDYPDVAKPIGLAARDSLRLEAGMCLYGHELTEEITPVEASLTWLIPKTRRELNDSSFNGAAKILSQIKDKSTTRRRIGLTSKGPSPRDGNKVFSEDGKTEIGYITSGSPSPTNGGNVAQAYIDKKAKIGSPVKIEIRGKLRDGVVTKLPFVPSRLYKQ</sequence>
<dbReference type="EC" id="2.1.2.10" evidence="2 8"/>
<organism evidence="11 12">
    <name type="scientific">Candida metapsilosis</name>
    <dbReference type="NCBI Taxonomy" id="273372"/>
    <lineage>
        <taxon>Eukaryota</taxon>
        <taxon>Fungi</taxon>
        <taxon>Dikarya</taxon>
        <taxon>Ascomycota</taxon>
        <taxon>Saccharomycotina</taxon>
        <taxon>Pichiomycetes</taxon>
        <taxon>Debaryomycetaceae</taxon>
        <taxon>Candida/Lodderomyces clade</taxon>
        <taxon>Candida</taxon>
    </lineage>
</organism>
<comment type="catalytic activity">
    <reaction evidence="6 8">
        <text>N(6)-[(R)-S(8)-aminomethyldihydrolipoyl]-L-lysyl-[protein] + (6S)-5,6,7,8-tetrahydrofolate = N(6)-[(R)-dihydrolipoyl]-L-lysyl-[protein] + (6R)-5,10-methylene-5,6,7,8-tetrahydrofolate + NH4(+)</text>
        <dbReference type="Rhea" id="RHEA:16945"/>
        <dbReference type="Rhea" id="RHEA-COMP:10475"/>
        <dbReference type="Rhea" id="RHEA-COMP:10492"/>
        <dbReference type="ChEBI" id="CHEBI:15636"/>
        <dbReference type="ChEBI" id="CHEBI:28938"/>
        <dbReference type="ChEBI" id="CHEBI:57453"/>
        <dbReference type="ChEBI" id="CHEBI:83100"/>
        <dbReference type="ChEBI" id="CHEBI:83143"/>
        <dbReference type="EC" id="2.1.2.10"/>
    </reaction>
</comment>
<dbReference type="InterPro" id="IPR006222">
    <property type="entry name" value="GCVT_N"/>
</dbReference>
<dbReference type="FunFam" id="3.30.70.1400:FF:000001">
    <property type="entry name" value="Aminomethyltransferase"/>
    <property type="match status" value="1"/>
</dbReference>
<evidence type="ECO:0000256" key="1">
    <source>
        <dbReference type="ARBA" id="ARBA00008609"/>
    </source>
</evidence>
<dbReference type="PIRSF" id="PIRSF006487">
    <property type="entry name" value="GcvT"/>
    <property type="match status" value="1"/>
</dbReference>
<keyword evidence="8" id="KW-0809">Transit peptide</keyword>
<dbReference type="InterPro" id="IPR027266">
    <property type="entry name" value="TrmE/GcvT-like"/>
</dbReference>
<dbReference type="Gene3D" id="4.10.1250.10">
    <property type="entry name" value="Aminomethyltransferase fragment"/>
    <property type="match status" value="1"/>
</dbReference>
<name>A0A8H7ZJ91_9ASCO</name>
<evidence type="ECO:0000256" key="4">
    <source>
        <dbReference type="ARBA" id="ARBA00022679"/>
    </source>
</evidence>
<feature type="binding site" evidence="7">
    <location>
        <position position="216"/>
    </location>
    <ligand>
        <name>substrate</name>
    </ligand>
</feature>
<evidence type="ECO:0000259" key="9">
    <source>
        <dbReference type="Pfam" id="PF01571"/>
    </source>
</evidence>
<dbReference type="RefSeq" id="XP_067548938.1">
    <property type="nucleotide sequence ID" value="XM_067690477.1"/>
</dbReference>
<dbReference type="GO" id="GO:0004047">
    <property type="term" value="F:aminomethyltransferase activity"/>
    <property type="evidence" value="ECO:0007669"/>
    <property type="project" value="UniProtKB-EC"/>
</dbReference>
<comment type="similarity">
    <text evidence="1 8">Belongs to the GcvT family.</text>
</comment>
<evidence type="ECO:0000256" key="2">
    <source>
        <dbReference type="ARBA" id="ARBA00012616"/>
    </source>
</evidence>
<dbReference type="Gene3D" id="3.30.70.1400">
    <property type="entry name" value="Aminomethyltransferase beta-barrel domains"/>
    <property type="match status" value="1"/>
</dbReference>
<dbReference type="Gene3D" id="3.30.1360.120">
    <property type="entry name" value="Probable tRNA modification gtpase trme, domain 1"/>
    <property type="match status" value="1"/>
</dbReference>
<dbReference type="GO" id="GO:0008483">
    <property type="term" value="F:transaminase activity"/>
    <property type="evidence" value="ECO:0007669"/>
    <property type="project" value="UniProtKB-KW"/>
</dbReference>
<feature type="domain" description="Aminomethyltransferase C-terminal" evidence="10">
    <location>
        <begin position="313"/>
        <end position="390"/>
    </location>
</feature>
<evidence type="ECO:0000256" key="6">
    <source>
        <dbReference type="ARBA" id="ARBA00047665"/>
    </source>
</evidence>
<dbReference type="GO" id="GO:0005960">
    <property type="term" value="C:glycine cleavage complex"/>
    <property type="evidence" value="ECO:0007669"/>
    <property type="project" value="InterPro"/>
</dbReference>
<keyword evidence="4 8" id="KW-0808">Transferase</keyword>
<dbReference type="GO" id="GO:0006546">
    <property type="term" value="P:glycine catabolic process"/>
    <property type="evidence" value="ECO:0007669"/>
    <property type="project" value="InterPro"/>
</dbReference>
<dbReference type="InterPro" id="IPR028896">
    <property type="entry name" value="GcvT/YgfZ/DmdA"/>
</dbReference>
<dbReference type="SUPFAM" id="SSF101790">
    <property type="entry name" value="Aminomethyltransferase beta-barrel domain"/>
    <property type="match status" value="1"/>
</dbReference>
<dbReference type="EMBL" id="JAEOAQ010000002">
    <property type="protein sequence ID" value="KAG5419822.1"/>
    <property type="molecule type" value="Genomic_DNA"/>
</dbReference>
<comment type="subunit">
    <text evidence="8">The glycine cleavage system is composed of four proteins: P, T, L and H.</text>
</comment>
<keyword evidence="8" id="KW-0496">Mitochondrion</keyword>
<reference evidence="11 12" key="1">
    <citation type="submission" date="2020-12" db="EMBL/GenBank/DDBJ databases">
        <title>Effect of drift, selection, and recombination on the evolution of hybrid genomes in Candida yeast pathogens.</title>
        <authorList>
            <person name="Mixao V."/>
            <person name="Ksiezopolska E."/>
            <person name="Saus E."/>
            <person name="Boekhout T."/>
            <person name="Gacser A."/>
            <person name="Gabaldon T."/>
        </authorList>
    </citation>
    <scope>NUCLEOTIDE SEQUENCE [LARGE SCALE GENOMIC DNA]</scope>
    <source>
        <strain evidence="11 12">BP57</strain>
    </source>
</reference>
<dbReference type="AlphaFoldDB" id="A0A8H7ZJ91"/>
<dbReference type="GO" id="GO:0005739">
    <property type="term" value="C:mitochondrion"/>
    <property type="evidence" value="ECO:0007669"/>
    <property type="project" value="UniProtKB-SubCell"/>
</dbReference>
<evidence type="ECO:0000313" key="12">
    <source>
        <dbReference type="Proteomes" id="UP000669133"/>
    </source>
</evidence>
<evidence type="ECO:0000313" key="11">
    <source>
        <dbReference type="EMBL" id="KAG5419822.1"/>
    </source>
</evidence>
<keyword evidence="3 8" id="KW-0032">Aminotransferase</keyword>
<comment type="subcellular location">
    <subcellularLocation>
        <location evidence="8">Mitochondrion</location>
    </subcellularLocation>
</comment>
<dbReference type="NCBIfam" id="TIGR00528">
    <property type="entry name" value="gcvT"/>
    <property type="match status" value="1"/>
</dbReference>
<dbReference type="InterPro" id="IPR006223">
    <property type="entry name" value="GcvT"/>
</dbReference>
<keyword evidence="12" id="KW-1185">Reference proteome</keyword>
<dbReference type="InterPro" id="IPR029043">
    <property type="entry name" value="GcvT/YgfZ_C"/>
</dbReference>
<dbReference type="PANTHER" id="PTHR43757:SF2">
    <property type="entry name" value="AMINOMETHYLTRANSFERASE, MITOCHONDRIAL"/>
    <property type="match status" value="1"/>
</dbReference>
<evidence type="ECO:0000256" key="5">
    <source>
        <dbReference type="ARBA" id="ARBA00031395"/>
    </source>
</evidence>
<dbReference type="Pfam" id="PF01571">
    <property type="entry name" value="GCV_T"/>
    <property type="match status" value="1"/>
</dbReference>
<dbReference type="SUPFAM" id="SSF103025">
    <property type="entry name" value="Folate-binding domain"/>
    <property type="match status" value="1"/>
</dbReference>
<evidence type="ECO:0000256" key="3">
    <source>
        <dbReference type="ARBA" id="ARBA00022576"/>
    </source>
</evidence>